<feature type="domain" description="PEP-utilising enzyme mobile" evidence="3">
    <location>
        <begin position="824"/>
        <end position="894"/>
    </location>
</feature>
<evidence type="ECO:0000256" key="1">
    <source>
        <dbReference type="ARBA" id="ARBA00022741"/>
    </source>
</evidence>
<evidence type="ECO:0000259" key="3">
    <source>
        <dbReference type="Pfam" id="PF00391"/>
    </source>
</evidence>
<dbReference type="InterPro" id="IPR036637">
    <property type="entry name" value="Phosphohistidine_dom_sf"/>
</dbReference>
<dbReference type="Pfam" id="PF01326">
    <property type="entry name" value="PPDK_N"/>
    <property type="match status" value="1"/>
</dbReference>
<dbReference type="InterPro" id="IPR051549">
    <property type="entry name" value="PEP_Utilizing_Enz"/>
</dbReference>
<reference evidence="5 6" key="1">
    <citation type="submission" date="2015-07" db="EMBL/GenBank/DDBJ databases">
        <title>Genome analysis of myxobacterium Chondromyces crocatus Cm c5 reveals a high potential for natural compound synthesis and the genetic basis for the loss of fruiting body formation.</title>
        <authorList>
            <person name="Zaburannyi N."/>
            <person name="Bunk B."/>
            <person name="Maier J."/>
            <person name="Overmann J."/>
            <person name="Mueller R."/>
        </authorList>
    </citation>
    <scope>NUCLEOTIDE SEQUENCE [LARGE SCALE GENOMIC DNA]</scope>
    <source>
        <strain evidence="5 6">Cm c5</strain>
    </source>
</reference>
<keyword evidence="2" id="KW-0067">ATP-binding</keyword>
<dbReference type="InterPro" id="IPR002192">
    <property type="entry name" value="PPDK_AMP/ATP-bd"/>
</dbReference>
<gene>
    <name evidence="5" type="primary">ppsA</name>
    <name evidence="5" type="ORF">CMC5_075250</name>
</gene>
<organism evidence="5 6">
    <name type="scientific">Chondromyces crocatus</name>
    <dbReference type="NCBI Taxonomy" id="52"/>
    <lineage>
        <taxon>Bacteria</taxon>
        <taxon>Pseudomonadati</taxon>
        <taxon>Myxococcota</taxon>
        <taxon>Polyangia</taxon>
        <taxon>Polyangiales</taxon>
        <taxon>Polyangiaceae</taxon>
        <taxon>Chondromyces</taxon>
    </lineage>
</organism>
<name>A0A0K1ERP8_CHOCO</name>
<evidence type="ECO:0000256" key="2">
    <source>
        <dbReference type="ARBA" id="ARBA00022840"/>
    </source>
</evidence>
<dbReference type="EC" id="2.7.9.2" evidence="5"/>
<dbReference type="FunFam" id="3.30.1490.20:FF:000010">
    <property type="entry name" value="Phosphoenolpyruvate synthase"/>
    <property type="match status" value="1"/>
</dbReference>
<dbReference type="GO" id="GO:0008986">
    <property type="term" value="F:pyruvate, water dikinase activity"/>
    <property type="evidence" value="ECO:0007669"/>
    <property type="project" value="UniProtKB-EC"/>
</dbReference>
<dbReference type="Proteomes" id="UP000067626">
    <property type="component" value="Chromosome"/>
</dbReference>
<dbReference type="InterPro" id="IPR008279">
    <property type="entry name" value="PEP-util_enz_mobile_dom"/>
</dbReference>
<keyword evidence="5" id="KW-0670">Pyruvate</keyword>
<dbReference type="STRING" id="52.CMC5_075250"/>
<dbReference type="SUPFAM" id="SSF56059">
    <property type="entry name" value="Glutathione synthetase ATP-binding domain-like"/>
    <property type="match status" value="1"/>
</dbReference>
<dbReference type="PANTHER" id="PTHR43615">
    <property type="entry name" value="PHOSPHOENOLPYRUVATE SYNTHASE-RELATED"/>
    <property type="match status" value="1"/>
</dbReference>
<dbReference type="Gene3D" id="3.30.1490.20">
    <property type="entry name" value="ATP-grasp fold, A domain"/>
    <property type="match status" value="1"/>
</dbReference>
<keyword evidence="6" id="KW-1185">Reference proteome</keyword>
<protein>
    <submittedName>
        <fullName evidence="5">Phosphoenolpyruvate synthase</fullName>
        <ecNumber evidence="5">2.7.9.2</ecNumber>
    </submittedName>
</protein>
<dbReference type="AlphaFoldDB" id="A0A0K1ERP8"/>
<accession>A0A0K1ERP8</accession>
<dbReference type="Gene3D" id="3.50.30.10">
    <property type="entry name" value="Phosphohistidine domain"/>
    <property type="match status" value="1"/>
</dbReference>
<keyword evidence="1" id="KW-0547">Nucleotide-binding</keyword>
<dbReference type="PATRIC" id="fig|52.7.peg.8273"/>
<feature type="domain" description="Pyruvate phosphate dikinase AMP/ATP-binding" evidence="4">
    <location>
        <begin position="22"/>
        <end position="320"/>
    </location>
</feature>
<keyword evidence="5" id="KW-0808">Transferase</keyword>
<dbReference type="RefSeq" id="WP_063796729.1">
    <property type="nucleotide sequence ID" value="NZ_CP012159.1"/>
</dbReference>
<dbReference type="InterPro" id="IPR013815">
    <property type="entry name" value="ATP_grasp_subdomain_1"/>
</dbReference>
<evidence type="ECO:0000313" key="6">
    <source>
        <dbReference type="Proteomes" id="UP000067626"/>
    </source>
</evidence>
<proteinExistence type="predicted"/>
<evidence type="ECO:0000313" key="5">
    <source>
        <dbReference type="EMBL" id="AKT43293.1"/>
    </source>
</evidence>
<dbReference type="EMBL" id="CP012159">
    <property type="protein sequence ID" value="AKT43293.1"/>
    <property type="molecule type" value="Genomic_DNA"/>
</dbReference>
<dbReference type="Gene3D" id="3.30.470.20">
    <property type="entry name" value="ATP-grasp fold, B domain"/>
    <property type="match status" value="1"/>
</dbReference>
<sequence>MGAESKSPWVLPFSSIGEAEVPLVGGKAGSLGALRSAGLPVPDGFCVTTAAFRDALAGDPAFTALLDRLDEVKAGELATARTVGAALREHVSGRGMPEAMRSAILEAFSVVGEGHAYAVRSSATAEDLPHASFAGQQDTYLNVRGPEALLAQVRACWASLYTDRAILYRIEQGIPHRDVALCVIVQRLVQAEKAGILFTAHPITGHRQRMSIEAGWGLGEALVSGIVSPDRYTVDRRDGRVVEVACGEKLVAIRSVAGGGTETQTLSEAEQRARVLDERELSELTALGARVEALRGCPQDIEWAIAEGTLFLLQARPITSLFPLPSPAPEDGFGHLYMSFNHFQVMTDAMPPMALHVWQLALPFGRTPGEVRESPWASHAGGRVYVDLSYALRSRVVSRAVTTALGAADRLVQAAVREAGARPELSPGSGPAVSTRKFLGHIVPVAGAAVGWMFFRPTSGAISHLTGWLEAEAEAGRLALLNEAPLAERVRTARALMALRIYPLIRKVPPMVLAGIAAGRLLRVLVEGPEEDFVALGRGLSGNVTTEMDLAVGDLADLAREHPAVAARLVEGGATVETLRGVEGGEAFLGGLDAFLDRYGARGPSEIDLSRPRYRDAPGSILAVVAGNLRTAKQMSDAEVVEDSGRGAHRAHHARLAREAEMAAGRLLETARRGLLGKVKVPLVRRLIGTHRDLVAAREHPKLLLIKTLDAVRHLVLSAGAGLVAAGRLERADDVFFLDLHELEAALRHPEEPLRERVASRREALARFQELSPPRVMTEQGEIVTAKHAEGSAPRGALVGSPASSGIVEGLARVVLDPAVEVLERGEILVAPFTDPGWTPLFVNAAGLVMEVGGMMTHGSVVAREYGIPAVVCVPGATRAIRTGQRIRVHGDGGYVEILEGPAASA</sequence>
<dbReference type="Pfam" id="PF00391">
    <property type="entry name" value="PEP-utilizers"/>
    <property type="match status" value="1"/>
</dbReference>
<dbReference type="GO" id="GO:0005524">
    <property type="term" value="F:ATP binding"/>
    <property type="evidence" value="ECO:0007669"/>
    <property type="project" value="UniProtKB-KW"/>
</dbReference>
<dbReference type="KEGG" id="ccro:CMC5_075250"/>
<evidence type="ECO:0000259" key="4">
    <source>
        <dbReference type="Pfam" id="PF01326"/>
    </source>
</evidence>
<dbReference type="PANTHER" id="PTHR43615:SF1">
    <property type="entry name" value="PPDK_N DOMAIN-CONTAINING PROTEIN"/>
    <property type="match status" value="1"/>
</dbReference>
<dbReference type="SUPFAM" id="SSF52009">
    <property type="entry name" value="Phosphohistidine domain"/>
    <property type="match status" value="1"/>
</dbReference>